<gene>
    <name evidence="8" type="primary">NSP5</name>
</gene>
<dbReference type="EMBL" id="KP776740">
    <property type="protein sequence ID" value="AKF02585.1"/>
    <property type="molecule type" value="Genomic_RNA"/>
</dbReference>
<feature type="compositionally biased region" description="Basic and acidic residues" evidence="7">
    <location>
        <begin position="129"/>
        <end position="138"/>
    </location>
</feature>
<comment type="subunit">
    <text evidence="5">Homodimer. Interacts with VP1. Interacts with VP2. Interacts with NSP2 and NSP6.</text>
</comment>
<comment type="caution">
    <text evidence="5">Lacks conserved residue(s) required for the propagation of feature annotation.</text>
</comment>
<dbReference type="GO" id="GO:0030430">
    <property type="term" value="C:host cell cytoplasm"/>
    <property type="evidence" value="ECO:0007669"/>
    <property type="project" value="UniProtKB-SubCell"/>
</dbReference>
<accession>A0A0F6SD13</accession>
<comment type="function">
    <text evidence="5">Plays an essential role in the viral genome replication. Participates, together with NSP2, in the formation of viral factories (viroplasms) which are large inclusions in the host cytoplasm where replication intermediates are assembled and viral RNA replication takes place. Orchestrates the recruitment of viroplasmic proteins such as capsid proteins to these factories. Participates in the selective exclusion of host proteins from stress granules (SG) and P bodies (PB). Participates also in the sequestration of these remodeled organelles in viral factories.</text>
</comment>
<feature type="region of interest" description="Disordered" evidence="7">
    <location>
        <begin position="121"/>
        <end position="140"/>
    </location>
</feature>
<evidence type="ECO:0000256" key="1">
    <source>
        <dbReference type="ARBA" id="ARBA00022741"/>
    </source>
</evidence>
<dbReference type="InterPro" id="IPR002512">
    <property type="entry name" value="Rotavirus_A/C_NSP5"/>
</dbReference>
<evidence type="ECO:0000313" key="9">
    <source>
        <dbReference type="EMBL" id="AKF02585.1"/>
    </source>
</evidence>
<sequence>MSDFGINLDAICDNVKYKSPSSRTGSQVSNRSSRRMDFVDEEELSTYFNSKASVTQSDSCSNDLAVRNSIITEAVVCDESGHVSADAIQEKEESVIHMDDNVMKWMMDSPDGISMNGGINFSRSKSKTNRSDLTKTESETSVSAHISAGISSQLGMFNPVQQTAKKETISEMFEDEDIDGCICKNCQYKEKYFKLRNKMKSVLIDMITDM</sequence>
<evidence type="ECO:0000256" key="2">
    <source>
        <dbReference type="ARBA" id="ARBA00022884"/>
    </source>
</evidence>
<keyword evidence="5" id="KW-0479">Metal-binding</keyword>
<comment type="similarity">
    <text evidence="5">Belongs to the rotavirus NSP5 family.</text>
</comment>
<comment type="subcellular location">
    <subcellularLocation>
        <location evidence="5 6">Host cytoplasm</location>
    </subcellularLocation>
    <text evidence="5 6">Found in spherical cytoplasmic structures, called virus factories, that appear early after infection and are the site of viral replication and packaging.</text>
</comment>
<dbReference type="GO" id="GO:0019079">
    <property type="term" value="P:viral genome replication"/>
    <property type="evidence" value="ECO:0007669"/>
    <property type="project" value="UniProtKB-UniRule"/>
</dbReference>
<evidence type="ECO:0000256" key="7">
    <source>
        <dbReference type="SAM" id="MobiDB-lite"/>
    </source>
</evidence>
<keyword evidence="3 5" id="KW-0325">Glycoprotein</keyword>
<dbReference type="HAMAP" id="MF_04092">
    <property type="entry name" value="ROTA_NSP5"/>
    <property type="match status" value="1"/>
</dbReference>
<protein>
    <recommendedName>
        <fullName evidence="5 6">Non-structural protein 5</fullName>
        <shortName evidence="5 6">NSP5</shortName>
    </recommendedName>
    <alternativeName>
        <fullName evidence="5">NS26</fullName>
    </alternativeName>
</protein>
<evidence type="ECO:0000256" key="6">
    <source>
        <dbReference type="PIRNR" id="PIRNR004006"/>
    </source>
</evidence>
<keyword evidence="1 5" id="KW-0547">Nucleotide-binding</keyword>
<dbReference type="EMBL" id="KP776739">
    <property type="protein sequence ID" value="AKF02584.1"/>
    <property type="molecule type" value="Genomic_RNA"/>
</dbReference>
<feature type="binding site" evidence="5">
    <location>
        <position position="86"/>
    </location>
    <ligand>
        <name>Mg(2+)</name>
        <dbReference type="ChEBI" id="CHEBI:18420"/>
    </ligand>
</feature>
<dbReference type="GO" id="GO:0016887">
    <property type="term" value="F:ATP hydrolysis activity"/>
    <property type="evidence" value="ECO:0007669"/>
    <property type="project" value="UniProtKB-UniRule"/>
</dbReference>
<organism evidence="8">
    <name type="scientific">Porcine rotavirus C</name>
    <dbReference type="NCBI Taxonomy" id="10968"/>
    <lineage>
        <taxon>Viruses</taxon>
        <taxon>Riboviria</taxon>
        <taxon>Orthornavirae</taxon>
        <taxon>Duplornaviricota</taxon>
        <taxon>Resentoviricetes</taxon>
        <taxon>Reovirales</taxon>
        <taxon>Sedoreoviridae</taxon>
        <taxon>Rotavirus</taxon>
        <taxon>Rotavirus tritogastroenteritidis</taxon>
        <taxon>Rotavirus C</taxon>
    </lineage>
</organism>
<keyword evidence="5" id="KW-0460">Magnesium</keyword>
<dbReference type="Pfam" id="PF01525">
    <property type="entry name" value="Rota_NS26"/>
    <property type="match status" value="1"/>
</dbReference>
<dbReference type="GO" id="GO:0000166">
    <property type="term" value="F:nucleotide binding"/>
    <property type="evidence" value="ECO:0007669"/>
    <property type="project" value="UniProtKB-UniRule"/>
</dbReference>
<dbReference type="GO" id="GO:0003723">
    <property type="term" value="F:RNA binding"/>
    <property type="evidence" value="ECO:0007669"/>
    <property type="project" value="UniProtKB-UniRule"/>
</dbReference>
<dbReference type="PIRSF" id="PIRSF004006">
    <property type="entry name" value="Rota_NS26"/>
    <property type="match status" value="1"/>
</dbReference>
<keyword evidence="2 5" id="KW-0694">RNA-binding</keyword>
<dbReference type="GO" id="GO:0000287">
    <property type="term" value="F:magnesium ion binding"/>
    <property type="evidence" value="ECO:0007669"/>
    <property type="project" value="UniProtKB-UniRule"/>
</dbReference>
<evidence type="ECO:0000256" key="5">
    <source>
        <dbReference type="HAMAP-Rule" id="MF_04092"/>
    </source>
</evidence>
<evidence type="ECO:0000256" key="3">
    <source>
        <dbReference type="ARBA" id="ARBA00023180"/>
    </source>
</evidence>
<comment type="cofactor">
    <cofactor evidence="5">
        <name>Mg(2+)</name>
        <dbReference type="ChEBI" id="CHEBI:18420"/>
    </cofactor>
</comment>
<comment type="PTM">
    <text evidence="5">O-glycosylated.</text>
</comment>
<keyword evidence="4 5" id="KW-1035">Host cytoplasm</keyword>
<name>A0A0F6SD13_9REOV</name>
<evidence type="ECO:0000256" key="4">
    <source>
        <dbReference type="ARBA" id="ARBA00023200"/>
    </source>
</evidence>
<reference evidence="8" key="1">
    <citation type="journal article" date="2015" name="Arch. Virol.">
        <title>Diversity of VP7, VP4, VP6, NSP2, NSP4, and NSP5 genes of porcine rotavirus C: phylogenetic analysis and description of potential new VP7, VP4, VP6, and NSP4 genotypes.</title>
        <authorList>
            <person name="Moutelikova R."/>
            <person name="Prodelalova J."/>
            <person name="Dufkova L."/>
        </authorList>
    </citation>
    <scope>NUCLEOTIDE SEQUENCE</scope>
    <source>
        <strain evidence="8">RVC/Pig-wt/CZE/P21/2013</strain>
        <strain evidence="9">RVC/Pig-wt/CZE/P44/2013</strain>
    </source>
</reference>
<proteinExistence type="inferred from homology"/>
<evidence type="ECO:0000313" key="8">
    <source>
        <dbReference type="EMBL" id="AKF02584.1"/>
    </source>
</evidence>